<dbReference type="GO" id="GO:0006335">
    <property type="term" value="P:DNA replication-dependent chromatin assembly"/>
    <property type="evidence" value="ECO:0007669"/>
    <property type="project" value="TreeGrafter"/>
</dbReference>
<proteinExistence type="inferred from homology"/>
<dbReference type="InterPro" id="IPR011990">
    <property type="entry name" value="TPR-like_helical_dom_sf"/>
</dbReference>
<evidence type="ECO:0000256" key="3">
    <source>
        <dbReference type="ARBA" id="ARBA00022737"/>
    </source>
</evidence>
<dbReference type="Pfam" id="PF10516">
    <property type="entry name" value="SHNi-TPR"/>
    <property type="match status" value="1"/>
</dbReference>
<feature type="region of interest" description="Disordered" evidence="6">
    <location>
        <begin position="76"/>
        <end position="234"/>
    </location>
</feature>
<keyword evidence="4" id="KW-0802">TPR repeat</keyword>
<evidence type="ECO:0000256" key="4">
    <source>
        <dbReference type="ARBA" id="ARBA00022803"/>
    </source>
</evidence>
<dbReference type="AlphaFoldDB" id="A0A0L7REX9"/>
<dbReference type="SUPFAM" id="SSF48452">
    <property type="entry name" value="TPR-like"/>
    <property type="match status" value="1"/>
</dbReference>
<feature type="compositionally biased region" description="Acidic residues" evidence="6">
    <location>
        <begin position="107"/>
        <end position="117"/>
    </location>
</feature>
<comment type="similarity">
    <text evidence="2">Belongs to the NASP family.</text>
</comment>
<dbReference type="SMART" id="SM00028">
    <property type="entry name" value="TPR"/>
    <property type="match status" value="2"/>
</dbReference>
<dbReference type="Gene3D" id="1.25.40.10">
    <property type="entry name" value="Tetratricopeptide repeat domain"/>
    <property type="match status" value="1"/>
</dbReference>
<accession>A0A0L7REX9</accession>
<evidence type="ECO:0000259" key="7">
    <source>
        <dbReference type="Pfam" id="PF10516"/>
    </source>
</evidence>
<evidence type="ECO:0000256" key="5">
    <source>
        <dbReference type="ARBA" id="ARBA00023242"/>
    </source>
</evidence>
<feature type="domain" description="Tetratricopeptide SHNi-TPR" evidence="7">
    <location>
        <begin position="265"/>
        <end position="302"/>
    </location>
</feature>
<feature type="compositionally biased region" description="Acidic residues" evidence="6">
    <location>
        <begin position="84"/>
        <end position="99"/>
    </location>
</feature>
<protein>
    <submittedName>
        <fullName evidence="8">Protein HGV2</fullName>
    </submittedName>
</protein>
<evidence type="ECO:0000313" key="9">
    <source>
        <dbReference type="Proteomes" id="UP000053825"/>
    </source>
</evidence>
<name>A0A0L7REX9_9HYME</name>
<organism evidence="8 9">
    <name type="scientific">Habropoda laboriosa</name>
    <dbReference type="NCBI Taxonomy" id="597456"/>
    <lineage>
        <taxon>Eukaryota</taxon>
        <taxon>Metazoa</taxon>
        <taxon>Ecdysozoa</taxon>
        <taxon>Arthropoda</taxon>
        <taxon>Hexapoda</taxon>
        <taxon>Insecta</taxon>
        <taxon>Pterygota</taxon>
        <taxon>Neoptera</taxon>
        <taxon>Endopterygota</taxon>
        <taxon>Hymenoptera</taxon>
        <taxon>Apocrita</taxon>
        <taxon>Aculeata</taxon>
        <taxon>Apoidea</taxon>
        <taxon>Anthophila</taxon>
        <taxon>Apidae</taxon>
        <taxon>Habropoda</taxon>
    </lineage>
</organism>
<evidence type="ECO:0000256" key="1">
    <source>
        <dbReference type="ARBA" id="ARBA00004123"/>
    </source>
</evidence>
<comment type="subcellular location">
    <subcellularLocation>
        <location evidence="1">Nucleus</location>
    </subcellularLocation>
</comment>
<evidence type="ECO:0000256" key="2">
    <source>
        <dbReference type="ARBA" id="ARBA00008402"/>
    </source>
</evidence>
<dbReference type="InterPro" id="IPR019544">
    <property type="entry name" value="Tetratricopeptide_SHNi-TPR_dom"/>
</dbReference>
<dbReference type="Proteomes" id="UP000053825">
    <property type="component" value="Unassembled WGS sequence"/>
</dbReference>
<sequence length="458" mass="50030">MADVAESAAFTDPATAISHGRRHLLVRDYTMAVTALAQACQLLVDKHGDTADELGEPYLLYGRALLGLAREEAGVLGGGVPGTEEAEEDDEEDEEEGEDEKLSNVDEKEEEEDEEQTDNGAAAAGEAKEEAEDKDEDSKSEQEPAKPETEKKEEKVESSSEKKETEKVKSEKSEDGKKEEQVAEKQKEEENSTAGSSKDTSHANGPSSSTEQNGVAKENGEDDGENTAKDDEEDEVNNLQVAWEVLELAKLVLLKRGQPGWKMLADAYRLLGEVAMEGGNFQGALNDLHSCLELLQQIEPREPRAIAEIHYQLALAHSLGNEFDASIEEFHKATELLEARIKELEQVKEPPKTDDSFYTVEGEIQELKELLPEIQEKISDMKDFKQEACKLVIEGIKSKVAGSCSNGAGPSGEGDSAAKVQKPASDISHLVRKKRKADEPETEVVASPCKKPTPEKAV</sequence>
<dbReference type="STRING" id="597456.A0A0L7REX9"/>
<feature type="region of interest" description="Disordered" evidence="6">
    <location>
        <begin position="404"/>
        <end position="458"/>
    </location>
</feature>
<dbReference type="PANTHER" id="PTHR15081">
    <property type="entry name" value="NUCLEAR AUTOANTIGENIC SPERM PROTEIN NASP -RELATED"/>
    <property type="match status" value="1"/>
</dbReference>
<feature type="compositionally biased region" description="Polar residues" evidence="6">
    <location>
        <begin position="192"/>
        <end position="213"/>
    </location>
</feature>
<keyword evidence="9" id="KW-1185">Reference proteome</keyword>
<keyword evidence="3" id="KW-0677">Repeat</keyword>
<feature type="compositionally biased region" description="Acidic residues" evidence="6">
    <location>
        <begin position="220"/>
        <end position="234"/>
    </location>
</feature>
<dbReference type="InterPro" id="IPR051730">
    <property type="entry name" value="NASP-like"/>
</dbReference>
<dbReference type="OrthoDB" id="5587616at2759"/>
<keyword evidence="5" id="KW-0539">Nucleus</keyword>
<dbReference type="GO" id="GO:0034080">
    <property type="term" value="P:CENP-A containing chromatin assembly"/>
    <property type="evidence" value="ECO:0007669"/>
    <property type="project" value="TreeGrafter"/>
</dbReference>
<gene>
    <name evidence="8" type="ORF">WH47_09327</name>
</gene>
<feature type="compositionally biased region" description="Basic and acidic residues" evidence="6">
    <location>
        <begin position="136"/>
        <end position="190"/>
    </location>
</feature>
<dbReference type="GO" id="GO:0005654">
    <property type="term" value="C:nucleoplasm"/>
    <property type="evidence" value="ECO:0007669"/>
    <property type="project" value="TreeGrafter"/>
</dbReference>
<dbReference type="EMBL" id="KQ414608">
    <property type="protein sequence ID" value="KOC69369.1"/>
    <property type="molecule type" value="Genomic_DNA"/>
</dbReference>
<dbReference type="GO" id="GO:0042393">
    <property type="term" value="F:histone binding"/>
    <property type="evidence" value="ECO:0007669"/>
    <property type="project" value="TreeGrafter"/>
</dbReference>
<dbReference type="InterPro" id="IPR019734">
    <property type="entry name" value="TPR_rpt"/>
</dbReference>
<evidence type="ECO:0000313" key="8">
    <source>
        <dbReference type="EMBL" id="KOC69369.1"/>
    </source>
</evidence>
<dbReference type="PANTHER" id="PTHR15081:SF1">
    <property type="entry name" value="NUCLEAR AUTOANTIGENIC SPERM PROTEIN"/>
    <property type="match status" value="1"/>
</dbReference>
<reference evidence="8 9" key="1">
    <citation type="submission" date="2015-07" db="EMBL/GenBank/DDBJ databases">
        <title>The genome of Habropoda laboriosa.</title>
        <authorList>
            <person name="Pan H."/>
            <person name="Kapheim K."/>
        </authorList>
    </citation>
    <scope>NUCLEOTIDE SEQUENCE [LARGE SCALE GENOMIC DNA]</scope>
    <source>
        <strain evidence="8">0110345459</strain>
    </source>
</reference>
<evidence type="ECO:0000256" key="6">
    <source>
        <dbReference type="SAM" id="MobiDB-lite"/>
    </source>
</evidence>